<dbReference type="InterPro" id="IPR014710">
    <property type="entry name" value="RmlC-like_jellyroll"/>
</dbReference>
<dbReference type="Gene3D" id="2.60.120.10">
    <property type="entry name" value="Jelly Rolls"/>
    <property type="match status" value="1"/>
</dbReference>
<keyword evidence="3" id="KW-1185">Reference proteome</keyword>
<gene>
    <name evidence="2" type="ORF">EV186_102168</name>
</gene>
<comment type="caution">
    <text evidence="2">The sequence shown here is derived from an EMBL/GenBank/DDBJ whole genome shotgun (WGS) entry which is preliminary data.</text>
</comment>
<proteinExistence type="predicted"/>
<dbReference type="InterPro" id="IPR018490">
    <property type="entry name" value="cNMP-bd_dom_sf"/>
</dbReference>
<dbReference type="RefSeq" id="WP_133849043.1">
    <property type="nucleotide sequence ID" value="NZ_SNXZ01000002.1"/>
</dbReference>
<accession>A0A4R6SFN2</accession>
<dbReference type="Proteomes" id="UP000295444">
    <property type="component" value="Unassembled WGS sequence"/>
</dbReference>
<dbReference type="Pfam" id="PF00027">
    <property type="entry name" value="cNMP_binding"/>
    <property type="match status" value="1"/>
</dbReference>
<dbReference type="SUPFAM" id="SSF51206">
    <property type="entry name" value="cAMP-binding domain-like"/>
    <property type="match status" value="1"/>
</dbReference>
<dbReference type="PROSITE" id="PS50042">
    <property type="entry name" value="CNMP_BINDING_3"/>
    <property type="match status" value="1"/>
</dbReference>
<dbReference type="InterPro" id="IPR000595">
    <property type="entry name" value="cNMP-bd_dom"/>
</dbReference>
<feature type="domain" description="Cyclic nucleotide-binding" evidence="1">
    <location>
        <begin position="16"/>
        <end position="113"/>
    </location>
</feature>
<evidence type="ECO:0000313" key="2">
    <source>
        <dbReference type="EMBL" id="TDQ00307.1"/>
    </source>
</evidence>
<evidence type="ECO:0000259" key="1">
    <source>
        <dbReference type="PROSITE" id="PS50042"/>
    </source>
</evidence>
<organism evidence="2 3">
    <name type="scientific">Labedaea rhizosphaerae</name>
    <dbReference type="NCBI Taxonomy" id="598644"/>
    <lineage>
        <taxon>Bacteria</taxon>
        <taxon>Bacillati</taxon>
        <taxon>Actinomycetota</taxon>
        <taxon>Actinomycetes</taxon>
        <taxon>Pseudonocardiales</taxon>
        <taxon>Pseudonocardiaceae</taxon>
        <taxon>Labedaea</taxon>
    </lineage>
</organism>
<evidence type="ECO:0000313" key="3">
    <source>
        <dbReference type="Proteomes" id="UP000295444"/>
    </source>
</evidence>
<reference evidence="2 3" key="1">
    <citation type="submission" date="2019-03" db="EMBL/GenBank/DDBJ databases">
        <title>Genomic Encyclopedia of Type Strains, Phase IV (KMG-IV): sequencing the most valuable type-strain genomes for metagenomic binning, comparative biology and taxonomic classification.</title>
        <authorList>
            <person name="Goeker M."/>
        </authorList>
    </citation>
    <scope>NUCLEOTIDE SEQUENCE [LARGE SCALE GENOMIC DNA]</scope>
    <source>
        <strain evidence="2 3">DSM 45361</strain>
    </source>
</reference>
<dbReference type="EMBL" id="SNXZ01000002">
    <property type="protein sequence ID" value="TDQ00307.1"/>
    <property type="molecule type" value="Genomic_DNA"/>
</dbReference>
<dbReference type="AlphaFoldDB" id="A0A4R6SFN2"/>
<name>A0A4R6SFN2_LABRH</name>
<protein>
    <submittedName>
        <fullName evidence="2">Cyclic nucleotide-binding protein</fullName>
    </submittedName>
</protein>
<dbReference type="SMART" id="SM00100">
    <property type="entry name" value="cNMP"/>
    <property type="match status" value="1"/>
</dbReference>
<sequence>MRRKDLRRFTAVFPDLAEALRNSGVRRLLFAARPVRFETGTSLVQRGQLTGDLYLVLDGSVHLTADADRTAVLWTVGPGGSVGGSGFVDPGVAELYAVAASPCTTLWLRHDQFVALAATEPRLVQALLDFLAVELLRSRDRLATLFSRLRMENLA</sequence>